<reference evidence="6" key="1">
    <citation type="submission" date="2021-02" db="EMBL/GenBank/DDBJ databases">
        <authorList>
            <person name="Nowell W R."/>
        </authorList>
    </citation>
    <scope>NUCLEOTIDE SEQUENCE</scope>
</reference>
<evidence type="ECO:0000256" key="1">
    <source>
        <dbReference type="SAM" id="MobiDB-lite"/>
    </source>
</evidence>
<organism evidence="6 9">
    <name type="scientific">Rotaria socialis</name>
    <dbReference type="NCBI Taxonomy" id="392032"/>
    <lineage>
        <taxon>Eukaryota</taxon>
        <taxon>Metazoa</taxon>
        <taxon>Spiralia</taxon>
        <taxon>Gnathifera</taxon>
        <taxon>Rotifera</taxon>
        <taxon>Eurotatoria</taxon>
        <taxon>Bdelloidea</taxon>
        <taxon>Philodinida</taxon>
        <taxon>Philodinidae</taxon>
        <taxon>Rotaria</taxon>
    </lineage>
</organism>
<dbReference type="Proteomes" id="UP000663865">
    <property type="component" value="Unassembled WGS sequence"/>
</dbReference>
<gene>
    <name evidence="5" type="ORF">FME351_LOCUS31416</name>
    <name evidence="4" type="ORF">GRG538_LOCUS22018</name>
    <name evidence="3" type="ORF">KIK155_LOCUS16267</name>
    <name evidence="7" type="ORF">QYT958_LOCUS13168</name>
    <name evidence="8" type="ORF">TOA249_LOCUS17705</name>
    <name evidence="6" type="ORF">TSG867_LOCUS21981</name>
</gene>
<protein>
    <recommendedName>
        <fullName evidence="2">DUF1216 domain-containing protein</fullName>
    </recommendedName>
</protein>
<evidence type="ECO:0000313" key="7">
    <source>
        <dbReference type="EMBL" id="CAF4625988.1"/>
    </source>
</evidence>
<evidence type="ECO:0000259" key="2">
    <source>
        <dbReference type="Pfam" id="PF06746"/>
    </source>
</evidence>
<dbReference type="AlphaFoldDB" id="A0A820WCR9"/>
<dbReference type="Proteomes" id="UP000663862">
    <property type="component" value="Unassembled WGS sequence"/>
</dbReference>
<evidence type="ECO:0000313" key="3">
    <source>
        <dbReference type="EMBL" id="CAF3509505.1"/>
    </source>
</evidence>
<dbReference type="InterPro" id="IPR009605">
    <property type="entry name" value="DUF1216"/>
</dbReference>
<comment type="caution">
    <text evidence="6">The sequence shown here is derived from an EMBL/GenBank/DDBJ whole genome shotgun (WGS) entry which is preliminary data.</text>
</comment>
<dbReference type="EMBL" id="CAJNYV010002898">
    <property type="protein sequence ID" value="CAF3509505.1"/>
    <property type="molecule type" value="Genomic_DNA"/>
</dbReference>
<dbReference type="Proteomes" id="UP000663869">
    <property type="component" value="Unassembled WGS sequence"/>
</dbReference>
<dbReference type="Pfam" id="PF06746">
    <property type="entry name" value="DUF1216"/>
    <property type="match status" value="1"/>
</dbReference>
<feature type="compositionally biased region" description="Polar residues" evidence="1">
    <location>
        <begin position="82"/>
        <end position="105"/>
    </location>
</feature>
<dbReference type="EMBL" id="CAJOBQ010001746">
    <property type="protein sequence ID" value="CAF4512657.1"/>
    <property type="molecule type" value="Genomic_DNA"/>
</dbReference>
<proteinExistence type="predicted"/>
<dbReference type="EMBL" id="CAJNYU010004514">
    <property type="protein sequence ID" value="CAF3761459.1"/>
    <property type="molecule type" value="Genomic_DNA"/>
</dbReference>
<evidence type="ECO:0000313" key="9">
    <source>
        <dbReference type="Proteomes" id="UP000663862"/>
    </source>
</evidence>
<feature type="domain" description="DUF1216" evidence="2">
    <location>
        <begin position="1"/>
        <end position="92"/>
    </location>
</feature>
<dbReference type="EMBL" id="CAJOBS010001275">
    <property type="protein sequence ID" value="CAF4711811.1"/>
    <property type="molecule type" value="Genomic_DNA"/>
</dbReference>
<evidence type="ECO:0000313" key="6">
    <source>
        <dbReference type="EMBL" id="CAF4512657.1"/>
    </source>
</evidence>
<name>A0A820WCR9_9BILA</name>
<feature type="region of interest" description="Disordered" evidence="1">
    <location>
        <begin position="78"/>
        <end position="121"/>
    </location>
</feature>
<evidence type="ECO:0000313" key="4">
    <source>
        <dbReference type="EMBL" id="CAF3587249.1"/>
    </source>
</evidence>
<dbReference type="EMBL" id="CAJOBR010001661">
    <property type="protein sequence ID" value="CAF4625988.1"/>
    <property type="molecule type" value="Genomic_DNA"/>
</dbReference>
<evidence type="ECO:0000313" key="5">
    <source>
        <dbReference type="EMBL" id="CAF3761459.1"/>
    </source>
</evidence>
<dbReference type="Proteomes" id="UP000663848">
    <property type="component" value="Unassembled WGS sequence"/>
</dbReference>
<dbReference type="Proteomes" id="UP000663838">
    <property type="component" value="Unassembled WGS sequence"/>
</dbReference>
<dbReference type="EMBL" id="CAJNYT010003643">
    <property type="protein sequence ID" value="CAF3587249.1"/>
    <property type="molecule type" value="Genomic_DNA"/>
</dbReference>
<dbReference type="Proteomes" id="UP000663872">
    <property type="component" value="Unassembled WGS sequence"/>
</dbReference>
<accession>A0A820WCR9</accession>
<sequence>MGCFGSKSTKMESIREQIRQDNTQIRETLRLMNEFNKKQVEANQKQLTINQKQQAELINCFKQMKHLSDLTCKCAAERHDPSSSIANTDEQSATENRNEQINTISDDPLPATKPDGPPFIS</sequence>
<evidence type="ECO:0000313" key="8">
    <source>
        <dbReference type="EMBL" id="CAF4711811.1"/>
    </source>
</evidence>